<proteinExistence type="predicted"/>
<evidence type="ECO:0000313" key="3">
    <source>
        <dbReference type="Proteomes" id="UP000677228"/>
    </source>
</evidence>
<reference evidence="1" key="1">
    <citation type="submission" date="2021-02" db="EMBL/GenBank/DDBJ databases">
        <authorList>
            <person name="Nowell W R."/>
        </authorList>
    </citation>
    <scope>NUCLEOTIDE SEQUENCE</scope>
</reference>
<protein>
    <submittedName>
        <fullName evidence="1">Uncharacterized protein</fullName>
    </submittedName>
</protein>
<evidence type="ECO:0000313" key="2">
    <source>
        <dbReference type="EMBL" id="CAF4181735.1"/>
    </source>
</evidence>
<dbReference type="Proteomes" id="UP000677228">
    <property type="component" value="Unassembled WGS sequence"/>
</dbReference>
<organism evidence="1 3">
    <name type="scientific">Didymodactylos carnosus</name>
    <dbReference type="NCBI Taxonomy" id="1234261"/>
    <lineage>
        <taxon>Eukaryota</taxon>
        <taxon>Metazoa</taxon>
        <taxon>Spiralia</taxon>
        <taxon>Gnathifera</taxon>
        <taxon>Rotifera</taxon>
        <taxon>Eurotatoria</taxon>
        <taxon>Bdelloidea</taxon>
        <taxon>Philodinida</taxon>
        <taxon>Philodinidae</taxon>
        <taxon>Didymodactylos</taxon>
    </lineage>
</organism>
<name>A0A8S2F1X7_9BILA</name>
<dbReference type="Proteomes" id="UP000682733">
    <property type="component" value="Unassembled WGS sequence"/>
</dbReference>
<dbReference type="EMBL" id="CAJOBA010045809">
    <property type="protein sequence ID" value="CAF4181735.1"/>
    <property type="molecule type" value="Genomic_DNA"/>
</dbReference>
<sequence length="180" mass="19606">MTQYIPCTKGINVNIIALAILLGNVQVMGIDESVRQISYDEFSNDVRTAITDAVKYLAQDDGAFIIQKETAESAIALMDYFIAQEKALCGYSTVADLEGITEFVLGSHREVQQNERINSEKHGLTDAMSTILMTLGADVSLHALVTRRKYPSATYSSAFNELEKAGLGNVSAKGYLIALC</sequence>
<dbReference type="EMBL" id="CAJNOK010024141">
    <property type="protein sequence ID" value="CAF1372837.1"/>
    <property type="molecule type" value="Genomic_DNA"/>
</dbReference>
<comment type="caution">
    <text evidence="1">The sequence shown here is derived from an EMBL/GenBank/DDBJ whole genome shotgun (WGS) entry which is preliminary data.</text>
</comment>
<gene>
    <name evidence="1" type="ORF">OVA965_LOCUS31751</name>
    <name evidence="2" type="ORF">TMI583_LOCUS32586</name>
</gene>
<accession>A0A8S2F1X7</accession>
<dbReference type="AlphaFoldDB" id="A0A8S2F1X7"/>
<evidence type="ECO:0000313" key="1">
    <source>
        <dbReference type="EMBL" id="CAF1372837.1"/>
    </source>
</evidence>